<dbReference type="VEuPathDB" id="FungiDB:SDRG_13913"/>
<feature type="region of interest" description="Disordered" evidence="1">
    <location>
        <begin position="65"/>
        <end position="87"/>
    </location>
</feature>
<dbReference type="InterPro" id="IPR052085">
    <property type="entry name" value="WD-SAM-U-box"/>
</dbReference>
<name>T0Q1E5_SAPDV</name>
<dbReference type="Gene3D" id="3.30.40.10">
    <property type="entry name" value="Zinc/RING finger domain, C3HC4 (zinc finger)"/>
    <property type="match status" value="1"/>
</dbReference>
<sequence>MHLTSFVCPISRDVMRDPVLAVDGHSYERSEITRWFQQRLTSPVTNQRVASAAVVPNHTLKQAIQEARSQSGTTRQASTSLPRSSTRHEALPEDGYFVYQLLEPIHLCLQPRIPAYTERAMLPTGAPQILPPGQLVIANRREYGEDNIVFLRLQGFGSGEPRYIYEARHGVVMATRLDAVRGVRVYKVLQPTRVSAQPAASTVGDVLAAGTVVSTDLVVTPASGQAFARLERTTKWVRLAQLRQLPLTTGRYIFKLEETTKVSTNALARVGGIVETMTARAVLACESYAIDDARNMVHVHVAKGWLTVPQSDLYTSRPPRLATEPAGQKALVLLQGEYYLLVLNEAQWDGSYAQRILRHLPDDMDRQIDNCITKGRHVTHAALGPNGEWYVSGAKPDGSGAHCWSKHTSAFFQSQMAPNATVAFGSDGAFLMAFPSGTAASEKVPDAYHDRLCSGHRLISLGFRPHRYSVDGIFVLDSAGLMYRSTPDWLLEAYERGAVRGSGKICGVVLAEDNWVLLREHSFESDAPSAVEKALRAFYDRHRNMQAARARLLSYYDRVARGADHVRIGPVSAPAEPSDDESNRSSDDRSDPPSSFNEPSRSSSPRPSRRRRLY</sequence>
<dbReference type="CDD" id="cd16655">
    <property type="entry name" value="RING-Ubox_WDSUB1-like"/>
    <property type="match status" value="1"/>
</dbReference>
<evidence type="ECO:0000259" key="2">
    <source>
        <dbReference type="PROSITE" id="PS51698"/>
    </source>
</evidence>
<feature type="compositionally biased region" description="Basic and acidic residues" evidence="1">
    <location>
        <begin position="581"/>
        <end position="591"/>
    </location>
</feature>
<dbReference type="Pfam" id="PF04564">
    <property type="entry name" value="U-box"/>
    <property type="match status" value="1"/>
</dbReference>
<dbReference type="OMA" id="LEPIHLC"/>
<dbReference type="GeneID" id="19954640"/>
<dbReference type="SUPFAM" id="SSF57850">
    <property type="entry name" value="RING/U-box"/>
    <property type="match status" value="1"/>
</dbReference>
<keyword evidence="4" id="KW-1185">Reference proteome</keyword>
<evidence type="ECO:0000313" key="3">
    <source>
        <dbReference type="EMBL" id="EQC28366.1"/>
    </source>
</evidence>
<dbReference type="RefSeq" id="XP_008618236.1">
    <property type="nucleotide sequence ID" value="XM_008620014.1"/>
</dbReference>
<dbReference type="PROSITE" id="PS51698">
    <property type="entry name" value="U_BOX"/>
    <property type="match status" value="1"/>
</dbReference>
<accession>T0Q1E5</accession>
<dbReference type="InParanoid" id="T0Q1E5"/>
<dbReference type="GO" id="GO:0016567">
    <property type="term" value="P:protein ubiquitination"/>
    <property type="evidence" value="ECO:0007669"/>
    <property type="project" value="InterPro"/>
</dbReference>
<evidence type="ECO:0000256" key="1">
    <source>
        <dbReference type="SAM" id="MobiDB-lite"/>
    </source>
</evidence>
<protein>
    <recommendedName>
        <fullName evidence="2">U-box domain-containing protein</fullName>
    </recommendedName>
</protein>
<gene>
    <name evidence="3" type="ORF">SDRG_13913</name>
</gene>
<feature type="compositionally biased region" description="Low complexity" evidence="1">
    <location>
        <begin position="592"/>
        <end position="606"/>
    </location>
</feature>
<dbReference type="eggNOG" id="ENOG502SDJ3">
    <property type="taxonomic scope" value="Eukaryota"/>
</dbReference>
<dbReference type="InterPro" id="IPR003613">
    <property type="entry name" value="Ubox_domain"/>
</dbReference>
<dbReference type="EMBL" id="JH767195">
    <property type="protein sequence ID" value="EQC28366.1"/>
    <property type="molecule type" value="Genomic_DNA"/>
</dbReference>
<dbReference type="STRING" id="1156394.T0Q1E5"/>
<dbReference type="PANTHER" id="PTHR46573:SF1">
    <property type="entry name" value="WD REPEAT, SAM AND U-BOX DOMAIN-CONTAINING PROTEIN 1"/>
    <property type="match status" value="1"/>
</dbReference>
<feature type="compositionally biased region" description="Polar residues" evidence="1">
    <location>
        <begin position="65"/>
        <end position="84"/>
    </location>
</feature>
<dbReference type="InterPro" id="IPR013083">
    <property type="entry name" value="Znf_RING/FYVE/PHD"/>
</dbReference>
<feature type="domain" description="U-box" evidence="2">
    <location>
        <begin position="1"/>
        <end position="74"/>
    </location>
</feature>
<dbReference type="GO" id="GO:0004842">
    <property type="term" value="F:ubiquitin-protein transferase activity"/>
    <property type="evidence" value="ECO:0007669"/>
    <property type="project" value="InterPro"/>
</dbReference>
<dbReference type="PANTHER" id="PTHR46573">
    <property type="entry name" value="WD REPEAT, SAM AND U-BOX DOMAIN-CONTAINING PROTEIN 1"/>
    <property type="match status" value="1"/>
</dbReference>
<reference evidence="3 4" key="1">
    <citation type="submission" date="2012-04" db="EMBL/GenBank/DDBJ databases">
        <title>The Genome Sequence of Saprolegnia declina VS20.</title>
        <authorList>
            <consortium name="The Broad Institute Genome Sequencing Platform"/>
            <person name="Russ C."/>
            <person name="Nusbaum C."/>
            <person name="Tyler B."/>
            <person name="van West P."/>
            <person name="Dieguez-Uribeondo J."/>
            <person name="de Bruijn I."/>
            <person name="Tripathy S."/>
            <person name="Jiang R."/>
            <person name="Young S.K."/>
            <person name="Zeng Q."/>
            <person name="Gargeya S."/>
            <person name="Fitzgerald M."/>
            <person name="Haas B."/>
            <person name="Abouelleil A."/>
            <person name="Alvarado L."/>
            <person name="Arachchi H.M."/>
            <person name="Berlin A."/>
            <person name="Chapman S.B."/>
            <person name="Goldberg J."/>
            <person name="Griggs A."/>
            <person name="Gujja S."/>
            <person name="Hansen M."/>
            <person name="Howarth C."/>
            <person name="Imamovic A."/>
            <person name="Larimer J."/>
            <person name="McCowen C."/>
            <person name="Montmayeur A."/>
            <person name="Murphy C."/>
            <person name="Neiman D."/>
            <person name="Pearson M."/>
            <person name="Priest M."/>
            <person name="Roberts A."/>
            <person name="Saif S."/>
            <person name="Shea T."/>
            <person name="Sisk P."/>
            <person name="Sykes S."/>
            <person name="Wortman J."/>
            <person name="Nusbaum C."/>
            <person name="Birren B."/>
        </authorList>
    </citation>
    <scope>NUCLEOTIDE SEQUENCE [LARGE SCALE GENOMIC DNA]</scope>
    <source>
        <strain evidence="3 4">VS20</strain>
    </source>
</reference>
<dbReference type="OrthoDB" id="10064100at2759"/>
<proteinExistence type="predicted"/>
<dbReference type="Proteomes" id="UP000030762">
    <property type="component" value="Unassembled WGS sequence"/>
</dbReference>
<dbReference type="SMART" id="SM00504">
    <property type="entry name" value="Ubox"/>
    <property type="match status" value="1"/>
</dbReference>
<feature type="region of interest" description="Disordered" evidence="1">
    <location>
        <begin position="567"/>
        <end position="614"/>
    </location>
</feature>
<organism evidence="3 4">
    <name type="scientific">Saprolegnia diclina (strain VS20)</name>
    <dbReference type="NCBI Taxonomy" id="1156394"/>
    <lineage>
        <taxon>Eukaryota</taxon>
        <taxon>Sar</taxon>
        <taxon>Stramenopiles</taxon>
        <taxon>Oomycota</taxon>
        <taxon>Saprolegniomycetes</taxon>
        <taxon>Saprolegniales</taxon>
        <taxon>Saprolegniaceae</taxon>
        <taxon>Saprolegnia</taxon>
    </lineage>
</organism>
<dbReference type="AlphaFoldDB" id="T0Q1E5"/>
<evidence type="ECO:0000313" key="4">
    <source>
        <dbReference type="Proteomes" id="UP000030762"/>
    </source>
</evidence>